<organism evidence="11 12">
    <name type="scientific">Apiotrichum porosum</name>
    <dbReference type="NCBI Taxonomy" id="105984"/>
    <lineage>
        <taxon>Eukaryota</taxon>
        <taxon>Fungi</taxon>
        <taxon>Dikarya</taxon>
        <taxon>Basidiomycota</taxon>
        <taxon>Agaricomycotina</taxon>
        <taxon>Tremellomycetes</taxon>
        <taxon>Trichosporonales</taxon>
        <taxon>Trichosporonaceae</taxon>
        <taxon>Apiotrichum</taxon>
    </lineage>
</organism>
<comment type="caution">
    <text evidence="11">The sequence shown here is derived from an EMBL/GenBank/DDBJ whole genome shotgun (WGS) entry which is preliminary data.</text>
</comment>
<evidence type="ECO:0000256" key="7">
    <source>
        <dbReference type="ARBA" id="ARBA00049119"/>
    </source>
</evidence>
<dbReference type="GeneID" id="39591834"/>
<feature type="transmembrane region" description="Helical" evidence="9">
    <location>
        <begin position="147"/>
        <end position="166"/>
    </location>
</feature>
<feature type="transmembrane region" description="Helical" evidence="9">
    <location>
        <begin position="238"/>
        <end position="255"/>
    </location>
</feature>
<evidence type="ECO:0000256" key="1">
    <source>
        <dbReference type="ARBA" id="ARBA00004141"/>
    </source>
</evidence>
<dbReference type="PROSITE" id="PS00216">
    <property type="entry name" value="SUGAR_TRANSPORT_1"/>
    <property type="match status" value="1"/>
</dbReference>
<dbReference type="RefSeq" id="XP_028476556.1">
    <property type="nucleotide sequence ID" value="XM_028622663.1"/>
</dbReference>
<dbReference type="InterPro" id="IPR050360">
    <property type="entry name" value="MFS_Sugar_Transporters"/>
</dbReference>
<dbReference type="EMBL" id="RSCE01000005">
    <property type="protein sequence ID" value="RSH82324.1"/>
    <property type="molecule type" value="Genomic_DNA"/>
</dbReference>
<dbReference type="Proteomes" id="UP000279236">
    <property type="component" value="Unassembled WGS sequence"/>
</dbReference>
<comment type="catalytic activity">
    <reaction evidence="7">
        <text>myo-inositol(out) + H(+)(out) = myo-inositol(in) + H(+)(in)</text>
        <dbReference type="Rhea" id="RHEA:60364"/>
        <dbReference type="ChEBI" id="CHEBI:15378"/>
        <dbReference type="ChEBI" id="CHEBI:17268"/>
    </reaction>
</comment>
<evidence type="ECO:0000256" key="4">
    <source>
        <dbReference type="ARBA" id="ARBA00022692"/>
    </source>
</evidence>
<evidence type="ECO:0000256" key="8">
    <source>
        <dbReference type="RuleBase" id="RU003346"/>
    </source>
</evidence>
<dbReference type="InterPro" id="IPR036259">
    <property type="entry name" value="MFS_trans_sf"/>
</dbReference>
<dbReference type="GO" id="GO:0016020">
    <property type="term" value="C:membrane"/>
    <property type="evidence" value="ECO:0007669"/>
    <property type="project" value="UniProtKB-SubCell"/>
</dbReference>
<feature type="transmembrane region" description="Helical" evidence="9">
    <location>
        <begin position="206"/>
        <end position="226"/>
    </location>
</feature>
<dbReference type="InterPro" id="IPR005829">
    <property type="entry name" value="Sugar_transporter_CS"/>
</dbReference>
<evidence type="ECO:0000256" key="9">
    <source>
        <dbReference type="SAM" id="Phobius"/>
    </source>
</evidence>
<dbReference type="InterPro" id="IPR020846">
    <property type="entry name" value="MFS_dom"/>
</dbReference>
<keyword evidence="5 9" id="KW-1133">Transmembrane helix</keyword>
<dbReference type="NCBIfam" id="TIGR00879">
    <property type="entry name" value="SP"/>
    <property type="match status" value="1"/>
</dbReference>
<dbReference type="InterPro" id="IPR005828">
    <property type="entry name" value="MFS_sugar_transport-like"/>
</dbReference>
<evidence type="ECO:0000256" key="6">
    <source>
        <dbReference type="ARBA" id="ARBA00023136"/>
    </source>
</evidence>
<gene>
    <name evidence="11" type="ORF">EHS24_007291</name>
</gene>
<evidence type="ECO:0000259" key="10">
    <source>
        <dbReference type="PROSITE" id="PS50850"/>
    </source>
</evidence>
<name>A0A427XTZ8_9TREE</name>
<keyword evidence="12" id="KW-1185">Reference proteome</keyword>
<feature type="transmembrane region" description="Helical" evidence="9">
    <location>
        <begin position="64"/>
        <end position="88"/>
    </location>
</feature>
<accession>A0A427XTZ8</accession>
<comment type="subcellular location">
    <subcellularLocation>
        <location evidence="1">Membrane</location>
        <topology evidence="1">Multi-pass membrane protein</topology>
    </subcellularLocation>
</comment>
<evidence type="ECO:0000313" key="11">
    <source>
        <dbReference type="EMBL" id="RSH82324.1"/>
    </source>
</evidence>
<keyword evidence="4 9" id="KW-0812">Transmembrane</keyword>
<comment type="similarity">
    <text evidence="2 8">Belongs to the major facilitator superfamily. Sugar transporter (TC 2.A.1.1) family.</text>
</comment>
<dbReference type="OrthoDB" id="6612291at2759"/>
<feature type="transmembrane region" description="Helical" evidence="9">
    <location>
        <begin position="419"/>
        <end position="442"/>
    </location>
</feature>
<proteinExistence type="inferred from homology"/>
<dbReference type="GO" id="GO:0005351">
    <property type="term" value="F:carbohydrate:proton symporter activity"/>
    <property type="evidence" value="ECO:0007669"/>
    <property type="project" value="TreeGrafter"/>
</dbReference>
<keyword evidence="6 9" id="KW-0472">Membrane</keyword>
<feature type="transmembrane region" description="Helical" evidence="9">
    <location>
        <begin position="172"/>
        <end position="194"/>
    </location>
</feature>
<dbReference type="Pfam" id="PF00083">
    <property type="entry name" value="Sugar_tr"/>
    <property type="match status" value="1"/>
</dbReference>
<evidence type="ECO:0000313" key="12">
    <source>
        <dbReference type="Proteomes" id="UP000279236"/>
    </source>
</evidence>
<dbReference type="STRING" id="105984.A0A427XTZ8"/>
<dbReference type="InterPro" id="IPR003663">
    <property type="entry name" value="Sugar/inositol_transpt"/>
</dbReference>
<dbReference type="Gene3D" id="1.20.1250.20">
    <property type="entry name" value="MFS general substrate transporter like domains"/>
    <property type="match status" value="1"/>
</dbReference>
<dbReference type="PANTHER" id="PTHR48022:SF68">
    <property type="entry name" value="MAJOR FACILITATOR SUPERFAMILY (MFS) PROFILE DOMAIN-CONTAINING PROTEIN-RELATED"/>
    <property type="match status" value="1"/>
</dbReference>
<evidence type="ECO:0000256" key="5">
    <source>
        <dbReference type="ARBA" id="ARBA00022989"/>
    </source>
</evidence>
<reference evidence="11 12" key="1">
    <citation type="submission" date="2018-11" db="EMBL/GenBank/DDBJ databases">
        <title>Genome sequence of Apiotrichum porosum DSM 27194.</title>
        <authorList>
            <person name="Aliyu H."/>
            <person name="Gorte O."/>
            <person name="Ochsenreither K."/>
        </authorList>
    </citation>
    <scope>NUCLEOTIDE SEQUENCE [LARGE SCALE GENOMIC DNA]</scope>
    <source>
        <strain evidence="11 12">DSM 27194</strain>
    </source>
</reference>
<dbReference type="PROSITE" id="PS50850">
    <property type="entry name" value="MFS"/>
    <property type="match status" value="1"/>
</dbReference>
<sequence length="531" mass="58527">MLPQFDMIVAPAVSTKDGAAFEHEAEEKIDLEHVEVSDDPKRGDGHEVPVSPFKDMPRSKALRVFWKATAFCILVAWAAIMDGFLISIPGSIVANKYFIKQFCTVSESGSCQLDAVYVGAFTGVQSVGQIIGMMSGPITADMFGRRFNLALLTVILTIGVALELVAKTNPVWLVARLFAGWGTGMVQTGVPVYISEIAPHMLRGGLIATYNFWFGVGQFAGAIALQVAVNQMGYKGPIYAQFVFIGVMVISFPFIPETPWFYLNKNQPEKAKAALKKIYGAVDGYDVDLEYRVLNYEREQQNASAGQTKTASYKMLFQGANLRRTWVSWLPLQFQGLGGLSFVLSYTTYFFQLAGVANPFLGNVIVKCIQLTAQLVSFYNIERFGRRRLLLVGGAGMTIMCLAIAIVGTPKWTPPGGLVVAFFCMWTWCYSSSCAPIGYVYLAEIATPRLRAKTAGFAASITACFGIVTNFVTPILLSEQKAGWSYKTVPEVAGRSYEEIDELFENKTPTRMFRLAKTEVQLERERDTAAN</sequence>
<dbReference type="PANTHER" id="PTHR48022">
    <property type="entry name" value="PLASTIDIC GLUCOSE TRANSPORTER 4"/>
    <property type="match status" value="1"/>
</dbReference>
<keyword evidence="3 8" id="KW-0813">Transport</keyword>
<feature type="domain" description="Major facilitator superfamily (MFS) profile" evidence="10">
    <location>
        <begin position="71"/>
        <end position="531"/>
    </location>
</feature>
<protein>
    <recommendedName>
        <fullName evidence="10">Major facilitator superfamily (MFS) profile domain-containing protein</fullName>
    </recommendedName>
</protein>
<feature type="transmembrane region" description="Helical" evidence="9">
    <location>
        <begin position="389"/>
        <end position="407"/>
    </location>
</feature>
<dbReference type="AlphaFoldDB" id="A0A427XTZ8"/>
<feature type="transmembrane region" description="Helical" evidence="9">
    <location>
        <begin position="454"/>
        <end position="477"/>
    </location>
</feature>
<evidence type="ECO:0000256" key="2">
    <source>
        <dbReference type="ARBA" id="ARBA00010992"/>
    </source>
</evidence>
<dbReference type="SUPFAM" id="SSF103473">
    <property type="entry name" value="MFS general substrate transporter"/>
    <property type="match status" value="1"/>
</dbReference>
<evidence type="ECO:0000256" key="3">
    <source>
        <dbReference type="ARBA" id="ARBA00022448"/>
    </source>
</evidence>